<organism evidence="2 3">
    <name type="scientific">Planomonospora venezuelensis</name>
    <dbReference type="NCBI Taxonomy" id="1999"/>
    <lineage>
        <taxon>Bacteria</taxon>
        <taxon>Bacillati</taxon>
        <taxon>Actinomycetota</taxon>
        <taxon>Actinomycetes</taxon>
        <taxon>Streptosporangiales</taxon>
        <taxon>Streptosporangiaceae</taxon>
        <taxon>Planomonospora</taxon>
    </lineage>
</organism>
<evidence type="ECO:0000313" key="3">
    <source>
        <dbReference type="Proteomes" id="UP000562352"/>
    </source>
</evidence>
<dbReference type="AlphaFoldDB" id="A0A841D104"/>
<keyword evidence="3" id="KW-1185">Reference proteome</keyword>
<comment type="caution">
    <text evidence="2">The sequence shown here is derived from an EMBL/GenBank/DDBJ whole genome shotgun (WGS) entry which is preliminary data.</text>
</comment>
<protein>
    <recommendedName>
        <fullName evidence="1">DUF397 domain-containing protein</fullName>
    </recommendedName>
</protein>
<dbReference type="Pfam" id="PF04149">
    <property type="entry name" value="DUF397"/>
    <property type="match status" value="1"/>
</dbReference>
<proteinExistence type="predicted"/>
<reference evidence="2 3" key="1">
    <citation type="submission" date="2020-08" db="EMBL/GenBank/DDBJ databases">
        <title>Genomic Encyclopedia of Type Strains, Phase III (KMG-III): the genomes of soil and plant-associated and newly described type strains.</title>
        <authorList>
            <person name="Whitman W."/>
        </authorList>
    </citation>
    <scope>NUCLEOTIDE SEQUENCE [LARGE SCALE GENOMIC DNA]</scope>
    <source>
        <strain evidence="2 3">CECT 3303</strain>
    </source>
</reference>
<name>A0A841D104_PLAVE</name>
<gene>
    <name evidence="2" type="ORF">FHS22_000454</name>
</gene>
<evidence type="ECO:0000313" key="2">
    <source>
        <dbReference type="EMBL" id="MBB5961216.1"/>
    </source>
</evidence>
<dbReference type="RefSeq" id="WP_338047557.1">
    <property type="nucleotide sequence ID" value="NZ_BAAAWZ010000001.1"/>
</dbReference>
<dbReference type="InterPro" id="IPR007278">
    <property type="entry name" value="DUF397"/>
</dbReference>
<sequence length="68" mass="7363">MTLNDPDGVSWVKSTLSNLSNECVEVARPAGGSVFVRDSKDPSGLMLTFTQGEWRAFLAGVRNGEFDV</sequence>
<dbReference type="EMBL" id="JACHJJ010000001">
    <property type="protein sequence ID" value="MBB5961216.1"/>
    <property type="molecule type" value="Genomic_DNA"/>
</dbReference>
<evidence type="ECO:0000259" key="1">
    <source>
        <dbReference type="Pfam" id="PF04149"/>
    </source>
</evidence>
<feature type="domain" description="DUF397" evidence="1">
    <location>
        <begin position="10"/>
        <end position="62"/>
    </location>
</feature>
<dbReference type="Proteomes" id="UP000562352">
    <property type="component" value="Unassembled WGS sequence"/>
</dbReference>
<accession>A0A841D104</accession>